<reference evidence="3" key="1">
    <citation type="journal article" date="2020" name="Cell">
        <title>Large-Scale Comparative Analyses of Tick Genomes Elucidate Their Genetic Diversity and Vector Capacities.</title>
        <authorList>
            <consortium name="Tick Genome and Microbiome Consortium (TIGMIC)"/>
            <person name="Jia N."/>
            <person name="Wang J."/>
            <person name="Shi W."/>
            <person name="Du L."/>
            <person name="Sun Y."/>
            <person name="Zhan W."/>
            <person name="Jiang J.F."/>
            <person name="Wang Q."/>
            <person name="Zhang B."/>
            <person name="Ji P."/>
            <person name="Bell-Sakyi L."/>
            <person name="Cui X.M."/>
            <person name="Yuan T.T."/>
            <person name="Jiang B.G."/>
            <person name="Yang W.F."/>
            <person name="Lam T.T."/>
            <person name="Chang Q.C."/>
            <person name="Ding S.J."/>
            <person name="Wang X.J."/>
            <person name="Zhu J.G."/>
            <person name="Ruan X.D."/>
            <person name="Zhao L."/>
            <person name="Wei J.T."/>
            <person name="Ye R.Z."/>
            <person name="Que T.C."/>
            <person name="Du C.H."/>
            <person name="Zhou Y.H."/>
            <person name="Cheng J.X."/>
            <person name="Dai P.F."/>
            <person name="Guo W.B."/>
            <person name="Han X.H."/>
            <person name="Huang E.J."/>
            <person name="Li L.F."/>
            <person name="Wei W."/>
            <person name="Gao Y.C."/>
            <person name="Liu J.Z."/>
            <person name="Shao H.Z."/>
            <person name="Wang X."/>
            <person name="Wang C.C."/>
            <person name="Yang T.C."/>
            <person name="Huo Q.B."/>
            <person name="Li W."/>
            <person name="Chen H.Y."/>
            <person name="Chen S.E."/>
            <person name="Zhou L.G."/>
            <person name="Ni X.B."/>
            <person name="Tian J.H."/>
            <person name="Sheng Y."/>
            <person name="Liu T."/>
            <person name="Pan Y.S."/>
            <person name="Xia L.Y."/>
            <person name="Li J."/>
            <person name="Zhao F."/>
            <person name="Cao W.C."/>
        </authorList>
    </citation>
    <scope>NUCLEOTIDE SEQUENCE</scope>
    <source>
        <strain evidence="3">Rmic-2018</strain>
    </source>
</reference>
<evidence type="ECO:0000313" key="4">
    <source>
        <dbReference type="Proteomes" id="UP000821866"/>
    </source>
</evidence>
<proteinExistence type="predicted"/>
<evidence type="ECO:0000313" key="3">
    <source>
        <dbReference type="EMBL" id="KAH8037100.1"/>
    </source>
</evidence>
<evidence type="ECO:0000256" key="2">
    <source>
        <dbReference type="SAM" id="Phobius"/>
    </source>
</evidence>
<keyword evidence="2" id="KW-0472">Membrane</keyword>
<protein>
    <submittedName>
        <fullName evidence="3">Uncharacterized protein</fullName>
    </submittedName>
</protein>
<feature type="transmembrane region" description="Helical" evidence="2">
    <location>
        <begin position="30"/>
        <end position="54"/>
    </location>
</feature>
<evidence type="ECO:0000256" key="1">
    <source>
        <dbReference type="ARBA" id="ARBA00023065"/>
    </source>
</evidence>
<dbReference type="PANTHER" id="PTHR11878:SF76">
    <property type="entry name" value="CALX-BETA DOMAIN-CONTAINING PROTEIN"/>
    <property type="match status" value="1"/>
</dbReference>
<dbReference type="GO" id="GO:0005432">
    <property type="term" value="F:calcium:sodium antiporter activity"/>
    <property type="evidence" value="ECO:0007669"/>
    <property type="project" value="TreeGrafter"/>
</dbReference>
<dbReference type="Proteomes" id="UP000821866">
    <property type="component" value="Chromosome 10"/>
</dbReference>
<dbReference type="EMBL" id="JABSTU010000002">
    <property type="protein sequence ID" value="KAH8037100.1"/>
    <property type="molecule type" value="Genomic_DNA"/>
</dbReference>
<keyword evidence="1" id="KW-0813">Transport</keyword>
<accession>A0A9J6ESC7</accession>
<dbReference type="VEuPathDB" id="VectorBase:LOC119180237"/>
<sequence length="87" mass="9633">MDSGSNYTCSDGLLLPFLDESSWSRGGRSFVYLLGLIYCFLGVAIIADVFMCAIERITSKTRRLTLSAQVPGGQPDIIEVKEQQARR</sequence>
<dbReference type="PANTHER" id="PTHR11878">
    <property type="entry name" value="SODIUM/CALCIUM EXCHANGER"/>
    <property type="match status" value="1"/>
</dbReference>
<keyword evidence="1" id="KW-0406">Ion transport</keyword>
<keyword evidence="2" id="KW-0812">Transmembrane</keyword>
<keyword evidence="2" id="KW-1133">Transmembrane helix</keyword>
<dbReference type="GO" id="GO:0030424">
    <property type="term" value="C:axon"/>
    <property type="evidence" value="ECO:0007669"/>
    <property type="project" value="TreeGrafter"/>
</dbReference>
<dbReference type="AlphaFoldDB" id="A0A9J6ESC7"/>
<dbReference type="GO" id="GO:0042383">
    <property type="term" value="C:sarcolemma"/>
    <property type="evidence" value="ECO:0007669"/>
    <property type="project" value="TreeGrafter"/>
</dbReference>
<organism evidence="3 4">
    <name type="scientific">Rhipicephalus microplus</name>
    <name type="common">Cattle tick</name>
    <name type="synonym">Boophilus microplus</name>
    <dbReference type="NCBI Taxonomy" id="6941"/>
    <lineage>
        <taxon>Eukaryota</taxon>
        <taxon>Metazoa</taxon>
        <taxon>Ecdysozoa</taxon>
        <taxon>Arthropoda</taxon>
        <taxon>Chelicerata</taxon>
        <taxon>Arachnida</taxon>
        <taxon>Acari</taxon>
        <taxon>Parasitiformes</taxon>
        <taxon>Ixodida</taxon>
        <taxon>Ixodoidea</taxon>
        <taxon>Ixodidae</taxon>
        <taxon>Rhipicephalinae</taxon>
        <taxon>Rhipicephalus</taxon>
        <taxon>Boophilus</taxon>
    </lineage>
</organism>
<dbReference type="InterPro" id="IPR051171">
    <property type="entry name" value="CaCA"/>
</dbReference>
<comment type="caution">
    <text evidence="3">The sequence shown here is derived from an EMBL/GenBank/DDBJ whole genome shotgun (WGS) entry which is preliminary data.</text>
</comment>
<reference evidence="3" key="2">
    <citation type="submission" date="2021-09" db="EMBL/GenBank/DDBJ databases">
        <authorList>
            <person name="Jia N."/>
            <person name="Wang J."/>
            <person name="Shi W."/>
            <person name="Du L."/>
            <person name="Sun Y."/>
            <person name="Zhan W."/>
            <person name="Jiang J."/>
            <person name="Wang Q."/>
            <person name="Zhang B."/>
            <person name="Ji P."/>
            <person name="Sakyi L.B."/>
            <person name="Cui X."/>
            <person name="Yuan T."/>
            <person name="Jiang B."/>
            <person name="Yang W."/>
            <person name="Lam T.T.-Y."/>
            <person name="Chang Q."/>
            <person name="Ding S."/>
            <person name="Wang X."/>
            <person name="Zhu J."/>
            <person name="Ruan X."/>
            <person name="Zhao L."/>
            <person name="Wei J."/>
            <person name="Que T."/>
            <person name="Du C."/>
            <person name="Cheng J."/>
            <person name="Dai P."/>
            <person name="Han X."/>
            <person name="Huang E."/>
            <person name="Gao Y."/>
            <person name="Liu J."/>
            <person name="Shao H."/>
            <person name="Ye R."/>
            <person name="Li L."/>
            <person name="Wei W."/>
            <person name="Wang X."/>
            <person name="Wang C."/>
            <person name="Huo Q."/>
            <person name="Li W."/>
            <person name="Guo W."/>
            <person name="Chen H."/>
            <person name="Chen S."/>
            <person name="Zhou L."/>
            <person name="Zhou L."/>
            <person name="Ni X."/>
            <person name="Tian J."/>
            <person name="Zhou Y."/>
            <person name="Sheng Y."/>
            <person name="Liu T."/>
            <person name="Pan Y."/>
            <person name="Xia L."/>
            <person name="Li J."/>
            <person name="Zhao F."/>
            <person name="Cao W."/>
        </authorList>
    </citation>
    <scope>NUCLEOTIDE SEQUENCE</scope>
    <source>
        <strain evidence="3">Rmic-2018</strain>
        <tissue evidence="3">Larvae</tissue>
    </source>
</reference>
<name>A0A9J6ESC7_RHIMP</name>
<dbReference type="GO" id="GO:0098703">
    <property type="term" value="P:calcium ion import across plasma membrane"/>
    <property type="evidence" value="ECO:0007669"/>
    <property type="project" value="TreeGrafter"/>
</dbReference>
<gene>
    <name evidence="3" type="ORF">HPB51_008524</name>
</gene>
<dbReference type="GO" id="GO:0098794">
    <property type="term" value="C:postsynapse"/>
    <property type="evidence" value="ECO:0007669"/>
    <property type="project" value="TreeGrafter"/>
</dbReference>
<keyword evidence="4" id="KW-1185">Reference proteome</keyword>